<dbReference type="PATRIC" id="fig|1136941.3.peg.612"/>
<dbReference type="GO" id="GO:0016413">
    <property type="term" value="F:O-acetyltransferase activity"/>
    <property type="evidence" value="ECO:0007669"/>
    <property type="project" value="TreeGrafter"/>
</dbReference>
<dbReference type="STRING" id="1136941.ACH46_03030"/>
<evidence type="ECO:0000256" key="6">
    <source>
        <dbReference type="ARBA" id="ARBA00023136"/>
    </source>
</evidence>
<feature type="domain" description="Acyltransferase 3" evidence="9">
    <location>
        <begin position="63"/>
        <end position="425"/>
    </location>
</feature>
<gene>
    <name evidence="10" type="ORF">ACH46_03030</name>
</gene>
<feature type="compositionally biased region" description="Basic and acidic residues" evidence="7">
    <location>
        <begin position="1"/>
        <end position="22"/>
    </location>
</feature>
<evidence type="ECO:0000256" key="8">
    <source>
        <dbReference type="SAM" id="Phobius"/>
    </source>
</evidence>
<feature type="transmembrane region" description="Helical" evidence="8">
    <location>
        <begin position="132"/>
        <end position="150"/>
    </location>
</feature>
<comment type="subcellular location">
    <subcellularLocation>
        <location evidence="1">Cell membrane</location>
        <topology evidence="1">Multi-pass membrane protein</topology>
    </subcellularLocation>
</comment>
<evidence type="ECO:0000256" key="1">
    <source>
        <dbReference type="ARBA" id="ARBA00004651"/>
    </source>
</evidence>
<reference evidence="10 11" key="2">
    <citation type="journal article" date="2017" name="Int. J. Syst. Evol. Microbiol.">
        <title>Gordonia phthalatica sp. nov., a di-n-butyl phthalate-degrading bacterium isolated from activated sludge.</title>
        <authorList>
            <person name="Jin D."/>
            <person name="Kong X."/>
            <person name="Jia M."/>
            <person name="Yu X."/>
            <person name="Wang X."/>
            <person name="Zhuang X."/>
            <person name="Deng Y."/>
            <person name="Bai Z."/>
        </authorList>
    </citation>
    <scope>NUCLEOTIDE SEQUENCE [LARGE SCALE GENOMIC DNA]</scope>
    <source>
        <strain evidence="10 11">QH-11</strain>
    </source>
</reference>
<organism evidence="10 11">
    <name type="scientific">Gordonia phthalatica</name>
    <dbReference type="NCBI Taxonomy" id="1136941"/>
    <lineage>
        <taxon>Bacteria</taxon>
        <taxon>Bacillati</taxon>
        <taxon>Actinomycetota</taxon>
        <taxon>Actinomycetes</taxon>
        <taxon>Mycobacteriales</taxon>
        <taxon>Gordoniaceae</taxon>
        <taxon>Gordonia</taxon>
    </lineage>
</organism>
<proteinExistence type="inferred from homology"/>
<evidence type="ECO:0000256" key="4">
    <source>
        <dbReference type="ARBA" id="ARBA00022692"/>
    </source>
</evidence>
<evidence type="ECO:0000256" key="7">
    <source>
        <dbReference type="SAM" id="MobiDB-lite"/>
    </source>
</evidence>
<keyword evidence="5 8" id="KW-1133">Transmembrane helix</keyword>
<accession>A0A0N7FU86</accession>
<evidence type="ECO:0000256" key="2">
    <source>
        <dbReference type="ARBA" id="ARBA00007400"/>
    </source>
</evidence>
<feature type="transmembrane region" description="Helical" evidence="8">
    <location>
        <begin position="67"/>
        <end position="90"/>
    </location>
</feature>
<feature type="region of interest" description="Disordered" evidence="7">
    <location>
        <begin position="1"/>
        <end position="58"/>
    </location>
</feature>
<name>A0A0N7FU86_9ACTN</name>
<evidence type="ECO:0000256" key="3">
    <source>
        <dbReference type="ARBA" id="ARBA00022475"/>
    </source>
</evidence>
<dbReference type="GO" id="GO:0009246">
    <property type="term" value="P:enterobacterial common antigen biosynthetic process"/>
    <property type="evidence" value="ECO:0007669"/>
    <property type="project" value="TreeGrafter"/>
</dbReference>
<dbReference type="AlphaFoldDB" id="A0A0N7FU86"/>
<keyword evidence="10" id="KW-0808">Transferase</keyword>
<reference evidence="11" key="1">
    <citation type="submission" date="2015-06" db="EMBL/GenBank/DDBJ databases">
        <title>Complete genome sequence and metabolic analysis of phthalate degradation pathway in Gordonia sp. QH-11.</title>
        <authorList>
            <person name="Jin D."/>
            <person name="Kong X."/>
            <person name="Bai Z."/>
        </authorList>
    </citation>
    <scope>NUCLEOTIDE SEQUENCE [LARGE SCALE GENOMIC DNA]</scope>
    <source>
        <strain evidence="11">QH-11</strain>
    </source>
</reference>
<keyword evidence="11" id="KW-1185">Reference proteome</keyword>
<feature type="transmembrane region" description="Helical" evidence="8">
    <location>
        <begin position="376"/>
        <end position="395"/>
    </location>
</feature>
<keyword evidence="3" id="KW-1003">Cell membrane</keyword>
<feature type="transmembrane region" description="Helical" evidence="8">
    <location>
        <begin position="331"/>
        <end position="355"/>
    </location>
</feature>
<evidence type="ECO:0000256" key="5">
    <source>
        <dbReference type="ARBA" id="ARBA00022989"/>
    </source>
</evidence>
<feature type="transmembrane region" description="Helical" evidence="8">
    <location>
        <begin position="190"/>
        <end position="212"/>
    </location>
</feature>
<protein>
    <submittedName>
        <fullName evidence="10">Acyltransferase</fullName>
    </submittedName>
</protein>
<dbReference type="Pfam" id="PF01757">
    <property type="entry name" value="Acyl_transf_3"/>
    <property type="match status" value="1"/>
</dbReference>
<feature type="compositionally biased region" description="Low complexity" evidence="7">
    <location>
        <begin position="41"/>
        <end position="50"/>
    </location>
</feature>
<dbReference type="PANTHER" id="PTHR40074:SF2">
    <property type="entry name" value="O-ACETYLTRANSFERASE WECH"/>
    <property type="match status" value="1"/>
</dbReference>
<evidence type="ECO:0000259" key="9">
    <source>
        <dbReference type="Pfam" id="PF01757"/>
    </source>
</evidence>
<dbReference type="GO" id="GO:0005886">
    <property type="term" value="C:plasma membrane"/>
    <property type="evidence" value="ECO:0007669"/>
    <property type="project" value="UniProtKB-SubCell"/>
</dbReference>
<feature type="transmembrane region" description="Helical" evidence="8">
    <location>
        <begin position="407"/>
        <end position="429"/>
    </location>
</feature>
<feature type="transmembrane region" description="Helical" evidence="8">
    <location>
        <begin position="102"/>
        <end position="120"/>
    </location>
</feature>
<keyword evidence="4 8" id="KW-0812">Transmembrane</keyword>
<comment type="similarity">
    <text evidence="2">Belongs to the acyltransferase 3 family.</text>
</comment>
<keyword evidence="10" id="KW-0012">Acyltransferase</keyword>
<dbReference type="PANTHER" id="PTHR40074">
    <property type="entry name" value="O-ACETYLTRANSFERASE WECH"/>
    <property type="match status" value="1"/>
</dbReference>
<dbReference type="InterPro" id="IPR002656">
    <property type="entry name" value="Acyl_transf_3_dom"/>
</dbReference>
<feature type="transmembrane region" description="Helical" evidence="8">
    <location>
        <begin position="221"/>
        <end position="238"/>
    </location>
</feature>
<sequence length="512" mass="57417">MVETQAKVEDAPERVTDAEDTRPTTGEAAPADPSAETPGDGAETSTEAPAAPAPKKKSGGHLYQIDFVRLFTFGGVILDHVILGLAPATAIVAEGVGLMLRYTRYCFFALTGFVLTYQYRNRELHAPTFWRRRYKLIGLPFLMWSLFYWLNRHYQRGGLDAIWGIFHDGASERLALKSLIYDLATGNAAYHLYFLSVSMQIYLVFPAVLWVIKRTWGYHRYILAASGIFHIWLLYHMVRPPLGFFDDPNDLPGLIWRYLGVTLFPYQFFILLGCLAAYHFDAFGALMRRYRAPLIGVSLVTIVLTLVYYVIKVNNVIIPVINKGPKAEEMFRATNVFMVHNAFMFVGIIIILYIAGTIWQEHRRPGSGADRVMQTAADRSFGIYLAHVIVLSSVLPLSRRHFDTVPLWFNLITTFLVTVAVTVFLVEVLRRSPISLVTTGRERIDWRIQRWGRASFVAALGGAVGFAIYEKVPDGAQLGFLIFGISALLMLSAVVVGVKQSNAAHDAKPVKA</sequence>
<dbReference type="RefSeq" id="WP_062391618.1">
    <property type="nucleotide sequence ID" value="NZ_CP011853.1"/>
</dbReference>
<dbReference type="EMBL" id="CP011853">
    <property type="protein sequence ID" value="ALG83663.1"/>
    <property type="molecule type" value="Genomic_DNA"/>
</dbReference>
<dbReference type="KEGG" id="goq:ACH46_03030"/>
<keyword evidence="6 8" id="KW-0472">Membrane</keyword>
<evidence type="ECO:0000313" key="11">
    <source>
        <dbReference type="Proteomes" id="UP000063789"/>
    </source>
</evidence>
<dbReference type="Proteomes" id="UP000063789">
    <property type="component" value="Chromosome"/>
</dbReference>
<evidence type="ECO:0000313" key="10">
    <source>
        <dbReference type="EMBL" id="ALG83663.1"/>
    </source>
</evidence>
<dbReference type="OrthoDB" id="3211698at2"/>
<feature type="transmembrane region" description="Helical" evidence="8">
    <location>
        <begin position="258"/>
        <end position="280"/>
    </location>
</feature>
<feature type="transmembrane region" description="Helical" evidence="8">
    <location>
        <begin position="450"/>
        <end position="469"/>
    </location>
</feature>
<feature type="transmembrane region" description="Helical" evidence="8">
    <location>
        <begin position="292"/>
        <end position="311"/>
    </location>
</feature>
<feature type="transmembrane region" description="Helical" evidence="8">
    <location>
        <begin position="475"/>
        <end position="498"/>
    </location>
</feature>